<dbReference type="GO" id="GO:0046592">
    <property type="term" value="F:polyamine oxidase activity"/>
    <property type="evidence" value="ECO:0007669"/>
    <property type="project" value="UniProtKB-ARBA"/>
</dbReference>
<dbReference type="InterPro" id="IPR009057">
    <property type="entry name" value="Homeodomain-like_sf"/>
</dbReference>
<comment type="cofactor">
    <cofactor evidence="1">
        <name>FAD</name>
        <dbReference type="ChEBI" id="CHEBI:57692"/>
    </cofactor>
</comment>
<gene>
    <name evidence="8" type="ORF">PSAL00342_LOCUS3922</name>
</gene>
<dbReference type="InterPro" id="IPR007526">
    <property type="entry name" value="SWIRM"/>
</dbReference>
<evidence type="ECO:0000259" key="7">
    <source>
        <dbReference type="PROSITE" id="PS50934"/>
    </source>
</evidence>
<feature type="region of interest" description="Disordered" evidence="6">
    <location>
        <begin position="24"/>
        <end position="63"/>
    </location>
</feature>
<feature type="region of interest" description="Disordered" evidence="6">
    <location>
        <begin position="703"/>
        <end position="735"/>
    </location>
</feature>
<dbReference type="SUPFAM" id="SSF51905">
    <property type="entry name" value="FAD/NAD(P)-binding domain"/>
    <property type="match status" value="1"/>
</dbReference>
<comment type="pathway">
    <text evidence="2">Amine and polyamine degradation; spermine degradation.</text>
</comment>
<dbReference type="Pfam" id="PF04433">
    <property type="entry name" value="SWIRM"/>
    <property type="match status" value="1"/>
</dbReference>
<proteinExistence type="inferred from homology"/>
<dbReference type="GO" id="GO:0006598">
    <property type="term" value="P:polyamine catabolic process"/>
    <property type="evidence" value="ECO:0007669"/>
    <property type="project" value="UniProtKB-ARBA"/>
</dbReference>
<dbReference type="InterPro" id="IPR001613">
    <property type="entry name" value="Flavin_amine_oxidase"/>
</dbReference>
<reference evidence="8" key="1">
    <citation type="submission" date="2021-01" db="EMBL/GenBank/DDBJ databases">
        <authorList>
            <person name="Corre E."/>
            <person name="Pelletier E."/>
            <person name="Niang G."/>
            <person name="Scheremetjew M."/>
            <person name="Finn R."/>
            <person name="Kale V."/>
            <person name="Holt S."/>
            <person name="Cochrane G."/>
            <person name="Meng A."/>
            <person name="Brown T."/>
            <person name="Cohen L."/>
        </authorList>
    </citation>
    <scope>NUCLEOTIDE SEQUENCE</scope>
    <source>
        <strain evidence="8">CCMP1897</strain>
    </source>
</reference>
<dbReference type="InterPro" id="IPR002937">
    <property type="entry name" value="Amino_oxidase"/>
</dbReference>
<evidence type="ECO:0000256" key="4">
    <source>
        <dbReference type="ARBA" id="ARBA00023002"/>
    </source>
</evidence>
<dbReference type="PANTHER" id="PTHR10742">
    <property type="entry name" value="FLAVIN MONOAMINE OXIDASE"/>
    <property type="match status" value="1"/>
</dbReference>
<dbReference type="EMBL" id="HBIS01004317">
    <property type="protein sequence ID" value="CAE0610099.1"/>
    <property type="molecule type" value="Transcribed_RNA"/>
</dbReference>
<dbReference type="Pfam" id="PF01593">
    <property type="entry name" value="Amino_oxidase"/>
    <property type="match status" value="1"/>
</dbReference>
<protein>
    <recommendedName>
        <fullName evidence="7">SWIRM domain-containing protein</fullName>
    </recommendedName>
</protein>
<organism evidence="8">
    <name type="scientific">Picocystis salinarum</name>
    <dbReference type="NCBI Taxonomy" id="88271"/>
    <lineage>
        <taxon>Eukaryota</taxon>
        <taxon>Viridiplantae</taxon>
        <taxon>Chlorophyta</taxon>
        <taxon>Picocystophyceae</taxon>
        <taxon>Picocystales</taxon>
        <taxon>Picocystaceae</taxon>
        <taxon>Picocystis</taxon>
    </lineage>
</organism>
<comment type="similarity">
    <text evidence="3">Belongs to the flavin monoamine oxidase family.</text>
</comment>
<dbReference type="Gene3D" id="3.50.50.60">
    <property type="entry name" value="FAD/NAD(P)-binding domain"/>
    <property type="match status" value="2"/>
</dbReference>
<dbReference type="PANTHER" id="PTHR10742:SF373">
    <property type="entry name" value="LYSINE-SPECIFIC HISTONE DEMETHYLASE 1 HOMOLOG 2"/>
    <property type="match status" value="1"/>
</dbReference>
<dbReference type="PRINTS" id="PR00757">
    <property type="entry name" value="AMINEOXDASEF"/>
</dbReference>
<evidence type="ECO:0000256" key="5">
    <source>
        <dbReference type="PIRSR" id="PIRSR601613-1"/>
    </source>
</evidence>
<dbReference type="Gene3D" id="3.90.660.10">
    <property type="match status" value="1"/>
</dbReference>
<feature type="binding site" evidence="5">
    <location>
        <position position="439"/>
    </location>
    <ligand>
        <name>FAD</name>
        <dbReference type="ChEBI" id="CHEBI:57692"/>
    </ligand>
</feature>
<dbReference type="AlphaFoldDB" id="A0A7S3XDU6"/>
<feature type="region of interest" description="Disordered" evidence="6">
    <location>
        <begin position="321"/>
        <end position="360"/>
    </location>
</feature>
<evidence type="ECO:0000256" key="3">
    <source>
        <dbReference type="ARBA" id="ARBA00005995"/>
    </source>
</evidence>
<dbReference type="InterPro" id="IPR036388">
    <property type="entry name" value="WH-like_DNA-bd_sf"/>
</dbReference>
<dbReference type="InterPro" id="IPR036188">
    <property type="entry name" value="FAD/NAD-bd_sf"/>
</dbReference>
<evidence type="ECO:0000256" key="6">
    <source>
        <dbReference type="SAM" id="MobiDB-lite"/>
    </source>
</evidence>
<feature type="region of interest" description="Disordered" evidence="6">
    <location>
        <begin position="675"/>
        <end position="694"/>
    </location>
</feature>
<dbReference type="SUPFAM" id="SSF46689">
    <property type="entry name" value="Homeodomain-like"/>
    <property type="match status" value="1"/>
</dbReference>
<feature type="domain" description="SWIRM" evidence="7">
    <location>
        <begin position="76"/>
        <end position="167"/>
    </location>
</feature>
<dbReference type="Gene3D" id="1.10.10.10">
    <property type="entry name" value="Winged helix-like DNA-binding domain superfamily/Winged helix DNA-binding domain"/>
    <property type="match status" value="1"/>
</dbReference>
<dbReference type="SUPFAM" id="SSF54373">
    <property type="entry name" value="FAD-linked reductases, C-terminal domain"/>
    <property type="match status" value="1"/>
</dbReference>
<evidence type="ECO:0000256" key="1">
    <source>
        <dbReference type="ARBA" id="ARBA00001974"/>
    </source>
</evidence>
<accession>A0A7S3XDU6</accession>
<sequence>MESAHVEETSEDERAHRAACELLARGRKASAAKETSAGAGTRERGRGRGRRGKRRGRPPRGEVWPRWSQKQIDRAEQYVATLLGFDPFALSEAEAEWLPDQVDVYRYCLVRNHILAKWRKDVSQPIDLNEAFQAIQPKFRGLVQLAFRFLEANGFINFGVGPQFTQALGRAGTLNGCVVIIGAGLAGLAAARSLMAQGHKVMVLEGRDRPGGRVYTKKMAVGDHQAGLDLGGSVITGIYSNPLSVLSKQAGIPLHKIREECPLYYQGALIDEKIDQETTQFYNQYLLEGADRFRNAIGVAADHLTLGDTLEVIYKEEIKRQAERRKTGKDSDNSEGDALGQNEGEEYRSMTNGQQNGKEESSVEMFVYGENTIEQKLIDWHYANLEYANAAPLSNLSLGKWDQDDPFDVIGEHCFLAGGNARLVGELLQGVPIYYNSKVDCIRYSTGNVEVRVGELVFQADACLVTVPLGVLKDRSIEFVPELPKEKLASIDRMGFGVLNKIILLFPYTFWEKDLDLFARVNDRREERGNFFLFYSYAGISGGSAMLAMVAGQAAIEFEKIPEKEATEKAVAALREIYGPQGIHVPDPLQVICTRWQSDPFSRGSYSHMPPGCTAKDHKILGDPVKDTLFFAGEATTPYHPSTMHGAFFTGLREAGRITRRFWKLAQAKEKALKNKGVDGGAALEPPSGDTLEDTDEQLLVQGESTGKVDGESVEYTAPGSKRHRTSESNGEQPPNPTLEDLLHCFENCKCQYGCLALLMVGKCCSELQVIVKVQISINTEGCRSALHPPLFMCAKYNDIKHVLDATGDVERLYRLTKATGSKLLEASLFLETEGLALLSQHLALHREREEGLPCSSCGRRKTED</sequence>
<dbReference type="InterPro" id="IPR050281">
    <property type="entry name" value="Flavin_monoamine_oxidase"/>
</dbReference>
<dbReference type="PROSITE" id="PS50934">
    <property type="entry name" value="SWIRM"/>
    <property type="match status" value="1"/>
</dbReference>
<evidence type="ECO:0000256" key="2">
    <source>
        <dbReference type="ARBA" id="ARBA00004723"/>
    </source>
</evidence>
<feature type="compositionally biased region" description="Basic residues" evidence="6">
    <location>
        <begin position="47"/>
        <end position="58"/>
    </location>
</feature>
<evidence type="ECO:0000313" key="8">
    <source>
        <dbReference type="EMBL" id="CAE0610099.1"/>
    </source>
</evidence>
<feature type="compositionally biased region" description="Basic and acidic residues" evidence="6">
    <location>
        <begin position="321"/>
        <end position="332"/>
    </location>
</feature>
<name>A0A7S3XDU6_9CHLO</name>
<keyword evidence="4" id="KW-0560">Oxidoreductase</keyword>